<dbReference type="PROSITE" id="PS50287">
    <property type="entry name" value="SRCR_2"/>
    <property type="match status" value="2"/>
</dbReference>
<comment type="caution">
    <text evidence="7">Lacks conserved residue(s) required for the propagation of feature annotation.</text>
</comment>
<feature type="signal peptide" evidence="8">
    <location>
        <begin position="1"/>
        <end position="18"/>
    </location>
</feature>
<dbReference type="Pfam" id="PF00092">
    <property type="entry name" value="VWA"/>
    <property type="match status" value="2"/>
</dbReference>
<keyword evidence="4" id="KW-0677">Repeat</keyword>
<dbReference type="EMBL" id="CM015731">
    <property type="protein sequence ID" value="KAF3704002.1"/>
    <property type="molecule type" value="Genomic_DNA"/>
</dbReference>
<feature type="chain" id="PRO_5026099238" evidence="8">
    <location>
        <begin position="19"/>
        <end position="688"/>
    </location>
</feature>
<evidence type="ECO:0000256" key="2">
    <source>
        <dbReference type="ARBA" id="ARBA00022525"/>
    </source>
</evidence>
<evidence type="ECO:0000256" key="7">
    <source>
        <dbReference type="PROSITE-ProRule" id="PRU00196"/>
    </source>
</evidence>
<dbReference type="Gene3D" id="2.60.40.10">
    <property type="entry name" value="Immunoglobulins"/>
    <property type="match status" value="1"/>
</dbReference>
<dbReference type="PANTHER" id="PTHR24020:SF17">
    <property type="entry name" value="COLLAGEN ALPHA-1(XII) CHAIN"/>
    <property type="match status" value="1"/>
</dbReference>
<evidence type="ECO:0000313" key="13">
    <source>
        <dbReference type="Proteomes" id="UP000503349"/>
    </source>
</evidence>
<feature type="domain" description="VWFA" evidence="9">
    <location>
        <begin position="217"/>
        <end position="352"/>
    </location>
</feature>
<gene>
    <name evidence="12" type="ORF">EXN66_Car019690</name>
</gene>
<evidence type="ECO:0000259" key="10">
    <source>
        <dbReference type="PROSITE" id="PS50287"/>
    </source>
</evidence>
<keyword evidence="13" id="KW-1185">Reference proteome</keyword>
<dbReference type="InterPro" id="IPR036772">
    <property type="entry name" value="SRCR-like_dom_sf"/>
</dbReference>
<dbReference type="SUPFAM" id="SSF53300">
    <property type="entry name" value="vWA-like"/>
    <property type="match status" value="2"/>
</dbReference>
<protein>
    <submittedName>
        <fullName evidence="12">Collagen alpha-4(VI) chain</fullName>
    </submittedName>
</protein>
<dbReference type="InterPro" id="IPR036179">
    <property type="entry name" value="Ig-like_dom_sf"/>
</dbReference>
<keyword evidence="2" id="KW-0964">Secreted</keyword>
<dbReference type="PRINTS" id="PR00453">
    <property type="entry name" value="VWFADOMAIN"/>
</dbReference>
<feature type="domain" description="Ig-like" evidence="11">
    <location>
        <begin position="558"/>
        <end position="652"/>
    </location>
</feature>
<evidence type="ECO:0000313" key="12">
    <source>
        <dbReference type="EMBL" id="KAF3704002.1"/>
    </source>
</evidence>
<evidence type="ECO:0000256" key="6">
    <source>
        <dbReference type="ARBA" id="ARBA00023180"/>
    </source>
</evidence>
<proteinExistence type="predicted"/>
<organism evidence="12 13">
    <name type="scientific">Channa argus</name>
    <name type="common">Northern snakehead</name>
    <name type="synonym">Ophicephalus argus</name>
    <dbReference type="NCBI Taxonomy" id="215402"/>
    <lineage>
        <taxon>Eukaryota</taxon>
        <taxon>Metazoa</taxon>
        <taxon>Chordata</taxon>
        <taxon>Craniata</taxon>
        <taxon>Vertebrata</taxon>
        <taxon>Euteleostomi</taxon>
        <taxon>Actinopterygii</taxon>
        <taxon>Neopterygii</taxon>
        <taxon>Teleostei</taxon>
        <taxon>Neoteleostei</taxon>
        <taxon>Acanthomorphata</taxon>
        <taxon>Anabantaria</taxon>
        <taxon>Anabantiformes</taxon>
        <taxon>Channoidei</taxon>
        <taxon>Channidae</taxon>
        <taxon>Channa</taxon>
    </lineage>
</organism>
<dbReference type="InterPro" id="IPR001190">
    <property type="entry name" value="SRCR"/>
</dbReference>
<dbReference type="Gene3D" id="3.40.50.410">
    <property type="entry name" value="von Willebrand factor, type A domain"/>
    <property type="match status" value="2"/>
</dbReference>
<dbReference type="SMART" id="SM00202">
    <property type="entry name" value="SR"/>
    <property type="match status" value="2"/>
</dbReference>
<feature type="domain" description="SRCR" evidence="10">
    <location>
        <begin position="359"/>
        <end position="457"/>
    </location>
</feature>
<evidence type="ECO:0000256" key="5">
    <source>
        <dbReference type="ARBA" id="ARBA00023157"/>
    </source>
</evidence>
<dbReference type="InterPro" id="IPR050525">
    <property type="entry name" value="ECM_Assembly_Org"/>
</dbReference>
<dbReference type="InterPro" id="IPR036465">
    <property type="entry name" value="vWFA_dom_sf"/>
</dbReference>
<evidence type="ECO:0000256" key="4">
    <source>
        <dbReference type="ARBA" id="ARBA00022737"/>
    </source>
</evidence>
<keyword evidence="5 7" id="KW-1015">Disulfide bond</keyword>
<dbReference type="InterPro" id="IPR007110">
    <property type="entry name" value="Ig-like_dom"/>
</dbReference>
<dbReference type="Proteomes" id="UP000503349">
    <property type="component" value="Chromosome 20"/>
</dbReference>
<dbReference type="GO" id="GO:0016020">
    <property type="term" value="C:membrane"/>
    <property type="evidence" value="ECO:0007669"/>
    <property type="project" value="InterPro"/>
</dbReference>
<evidence type="ECO:0000256" key="1">
    <source>
        <dbReference type="ARBA" id="ARBA00004613"/>
    </source>
</evidence>
<dbReference type="Pfam" id="PF00530">
    <property type="entry name" value="SRCR"/>
    <property type="match status" value="1"/>
</dbReference>
<dbReference type="AlphaFoldDB" id="A0A6G1QN43"/>
<feature type="disulfide bond" evidence="7">
    <location>
        <begin position="427"/>
        <end position="437"/>
    </location>
</feature>
<keyword evidence="3 8" id="KW-0732">Signal</keyword>
<evidence type="ECO:0000259" key="11">
    <source>
        <dbReference type="PROSITE" id="PS50835"/>
    </source>
</evidence>
<dbReference type="Gene3D" id="3.10.250.10">
    <property type="entry name" value="SRCR-like domain"/>
    <property type="match status" value="2"/>
</dbReference>
<reference evidence="12 13" key="1">
    <citation type="submission" date="2019-02" db="EMBL/GenBank/DDBJ databases">
        <title>Opniocepnalus argus genome.</title>
        <authorList>
            <person name="Zhou C."/>
            <person name="Xiao S."/>
        </authorList>
    </citation>
    <scope>NUCLEOTIDE SEQUENCE [LARGE SCALE GENOMIC DNA]</scope>
    <source>
        <strain evidence="12">OARG1902GOOAL</strain>
        <tissue evidence="12">Muscle</tissue>
    </source>
</reference>
<feature type="domain" description="VWFA" evidence="9">
    <location>
        <begin position="25"/>
        <end position="197"/>
    </location>
</feature>
<dbReference type="GO" id="GO:0005615">
    <property type="term" value="C:extracellular space"/>
    <property type="evidence" value="ECO:0007669"/>
    <property type="project" value="TreeGrafter"/>
</dbReference>
<evidence type="ECO:0000256" key="8">
    <source>
        <dbReference type="SAM" id="SignalP"/>
    </source>
</evidence>
<dbReference type="GO" id="GO:0005581">
    <property type="term" value="C:collagen trimer"/>
    <property type="evidence" value="ECO:0007669"/>
    <property type="project" value="UniProtKB-KW"/>
</dbReference>
<feature type="disulfide bond" evidence="7">
    <location>
        <begin position="527"/>
        <end position="537"/>
    </location>
</feature>
<reference evidence="13" key="2">
    <citation type="submission" date="2019-02" db="EMBL/GenBank/DDBJ databases">
        <title>Opniocepnalus argus Var Kimnra genome.</title>
        <authorList>
            <person name="Zhou C."/>
            <person name="Xiao S."/>
        </authorList>
    </citation>
    <scope>NUCLEOTIDE SEQUENCE [LARGE SCALE GENOMIC DNA]</scope>
</reference>
<dbReference type="InterPro" id="IPR013783">
    <property type="entry name" value="Ig-like_fold"/>
</dbReference>
<dbReference type="InterPro" id="IPR002035">
    <property type="entry name" value="VWF_A"/>
</dbReference>
<dbReference type="SUPFAM" id="SSF48726">
    <property type="entry name" value="Immunoglobulin"/>
    <property type="match status" value="1"/>
</dbReference>
<dbReference type="SUPFAM" id="SSF56487">
    <property type="entry name" value="SRCR-like"/>
    <property type="match status" value="2"/>
</dbReference>
<dbReference type="PROSITE" id="PS50835">
    <property type="entry name" value="IG_LIKE"/>
    <property type="match status" value="1"/>
</dbReference>
<dbReference type="PRINTS" id="PR00258">
    <property type="entry name" value="SPERACTRCPTR"/>
</dbReference>
<feature type="domain" description="SRCR" evidence="10">
    <location>
        <begin position="460"/>
        <end position="563"/>
    </location>
</feature>
<keyword evidence="12" id="KW-0176">Collagen</keyword>
<dbReference type="SMART" id="SM00327">
    <property type="entry name" value="VWA"/>
    <property type="match status" value="2"/>
</dbReference>
<dbReference type="PANTHER" id="PTHR24020">
    <property type="entry name" value="COLLAGEN ALPHA"/>
    <property type="match status" value="1"/>
</dbReference>
<dbReference type="FunFam" id="3.10.250.10:FF:000013">
    <property type="entry name" value="CD163 molecule like 1"/>
    <property type="match status" value="1"/>
</dbReference>
<keyword evidence="6" id="KW-0325">Glycoprotein</keyword>
<evidence type="ECO:0000256" key="3">
    <source>
        <dbReference type="ARBA" id="ARBA00022729"/>
    </source>
</evidence>
<comment type="subcellular location">
    <subcellularLocation>
        <location evidence="1">Secreted</location>
    </subcellularLocation>
</comment>
<sequence>MDHLLMVLVLLWSSGRQCETTDKIDIVLLVDSSGSISSKDFHNIKSFVANLVNTFDIGRDRVQIGLTQFSDRPRTEWNLNTHTTKESLLEAIDRVEQIGAGTKTGRALEYILRKNFNPRVGMRADSHKIAVLITDGSSMDNVSRPSQSLKDAGIEIYTIGVGRADKSQLMVIASDPIEVHMLFVRDFTLLQTFLSNFNIKPLKDKIGRQCETTDKIDIVLLVDGSSSITFKDFNDIKSFVANLVNTFDIGPDRVQIALTQFSTRPRTEWNLNTHTTKESLLEAIDKVEQIGAGTKTARALKHVLHKNFKPNVGMRAHSQKIAVLITDGESTDAAVLAPQDLKDTGIEVYTIGDSFFRFEKLVNGISLCSGRLEVKSNQSWSSVCEADFDQPDAEVVCRELGCGPPSIHQRELYREVDAPMWTREFDCRGNESALLECRSPDSARTCSAGKVIGLTCSEPVRLVGETSRCAGRLKVKHMGKWRPVDGSDWTLKEAAVACRELDCGSAVSTRSRNESSVRSVWVISSDCVHSGYVLRECASSGSSSFILEITCSDLLFQPGISVSSMDGLQQQRYASVLRGFYFTISCTTQPQYPGGSFQLTYTSSNTTHKYFLPAVNHSADFLFPAAEPAHQGNYTCVYVFSHNFSSESRLLSLTVSDYQRAEARLKAERSGCTLKPVQHGVVSISTAK</sequence>
<dbReference type="PROSITE" id="PS50234">
    <property type="entry name" value="VWFA"/>
    <property type="match status" value="2"/>
</dbReference>
<dbReference type="GO" id="GO:0035987">
    <property type="term" value="P:endodermal cell differentiation"/>
    <property type="evidence" value="ECO:0007669"/>
    <property type="project" value="TreeGrafter"/>
</dbReference>
<name>A0A6G1QN43_CHAAH</name>
<evidence type="ECO:0000259" key="9">
    <source>
        <dbReference type="PROSITE" id="PS50234"/>
    </source>
</evidence>
<accession>A0A6G1QN43</accession>
<dbReference type="FunFam" id="3.40.50.410:FF:000004">
    <property type="entry name" value="collagen alpha-6(VI) chain"/>
    <property type="match status" value="1"/>
</dbReference>